<dbReference type="SUPFAM" id="SSF57501">
    <property type="entry name" value="Cystine-knot cytokines"/>
    <property type="match status" value="1"/>
</dbReference>
<accession>Q8I747</accession>
<dbReference type="EMBL" id="AJ535747">
    <property type="protein sequence ID" value="CAD59735.1"/>
    <property type="molecule type" value="mRNA"/>
</dbReference>
<feature type="disulfide bond" evidence="6">
    <location>
        <begin position="126"/>
        <end position="164"/>
    </location>
</feature>
<feature type="region of interest" description="Disordered" evidence="7">
    <location>
        <begin position="1"/>
        <end position="20"/>
    </location>
</feature>
<reference evidence="8" key="1">
    <citation type="journal article" date="2003" name="Biomol. Eng.">
        <title>Origin of metazoan stem cell system in sponges: first approach to establish the model (Suberites domuncula).</title>
        <authorList>
            <person name="Mueller W.E.G."/>
            <person name="Korzhev M."/>
            <person name="Le Pennec G."/>
            <person name="Mueller I.M."/>
            <person name="Schroeder H.C."/>
        </authorList>
    </citation>
    <scope>NUCLEOTIDE SEQUENCE</scope>
</reference>
<evidence type="ECO:0000313" key="8">
    <source>
        <dbReference type="EMBL" id="CAD59735.1"/>
    </source>
</evidence>
<dbReference type="PANTHER" id="PTHR10494:SF16">
    <property type="entry name" value="NOGGIN-2-LIKE"/>
    <property type="match status" value="1"/>
</dbReference>
<dbReference type="GO" id="GO:0005615">
    <property type="term" value="C:extracellular space"/>
    <property type="evidence" value="ECO:0007669"/>
    <property type="project" value="TreeGrafter"/>
</dbReference>
<dbReference type="PANTHER" id="PTHR10494">
    <property type="entry name" value="BONE MORPHOGENETIC PROTEIN INHIBITOR, NOGGIN"/>
    <property type="match status" value="1"/>
</dbReference>
<feature type="compositionally biased region" description="Gly residues" evidence="7">
    <location>
        <begin position="1"/>
        <end position="14"/>
    </location>
</feature>
<evidence type="ECO:0000256" key="7">
    <source>
        <dbReference type="SAM" id="MobiDB-lite"/>
    </source>
</evidence>
<keyword evidence="4" id="KW-0964">Secreted</keyword>
<feature type="disulfide bond" evidence="6">
    <location>
        <begin position="154"/>
        <end position="225"/>
    </location>
</feature>
<evidence type="ECO:0000256" key="3">
    <source>
        <dbReference type="ARBA" id="ARBA00022473"/>
    </source>
</evidence>
<evidence type="ECO:0000256" key="4">
    <source>
        <dbReference type="ARBA" id="ARBA00022525"/>
    </source>
</evidence>
<dbReference type="GO" id="GO:0045596">
    <property type="term" value="P:negative regulation of cell differentiation"/>
    <property type="evidence" value="ECO:0007669"/>
    <property type="project" value="InterPro"/>
</dbReference>
<dbReference type="Pfam" id="PF05806">
    <property type="entry name" value="Noggin"/>
    <property type="match status" value="1"/>
</dbReference>
<evidence type="ECO:0000256" key="1">
    <source>
        <dbReference type="ARBA" id="ARBA00004613"/>
    </source>
</evidence>
<dbReference type="PIRSF" id="PIRSF008129">
    <property type="entry name" value="Noggin"/>
    <property type="match status" value="1"/>
</dbReference>
<keyword evidence="5" id="KW-0732">Signal</keyword>
<sequence length="234" mass="26459">MRRLVLGGGGGTLDTGGRPVPSGFTLPRGITSRAQSLDVQLTLLNILGADLNQGLQSITEMTGSSPTVCTNETALEQSDEGLRPSDVPEFFQDRYFEEGFNNTAVYSIHSGDTRMAIRRTLNTLNCRVTYNWADAGVNFFPRYFSAGSCFERRCSIPDRADFLCRPDVFNQEQMGTLTALRWDCCWEVVETIVRGRRGRTFRRLSRRYNCGWRRIRFPIVCDCDCNCPGNRPRI</sequence>
<dbReference type="Gene3D" id="2.10.90.10">
    <property type="entry name" value="Cystine-knot cytokines"/>
    <property type="match status" value="1"/>
</dbReference>
<dbReference type="GO" id="GO:0009953">
    <property type="term" value="P:dorsal/ventral pattern formation"/>
    <property type="evidence" value="ECO:0007669"/>
    <property type="project" value="TreeGrafter"/>
</dbReference>
<gene>
    <name evidence="8" type="primary">nogl</name>
</gene>
<dbReference type="AlphaFoldDB" id="Q8I747"/>
<dbReference type="InterPro" id="IPR008717">
    <property type="entry name" value="Noggin"/>
</dbReference>
<proteinExistence type="evidence at transcript level"/>
<dbReference type="InterPro" id="IPR029034">
    <property type="entry name" value="Cystine-knot_cytokine"/>
</dbReference>
<evidence type="ECO:0000256" key="2">
    <source>
        <dbReference type="ARBA" id="ARBA00007480"/>
    </source>
</evidence>
<evidence type="ECO:0000256" key="5">
    <source>
        <dbReference type="ARBA" id="ARBA00022729"/>
    </source>
</evidence>
<feature type="disulfide bond" evidence="6">
    <location>
        <begin position="149"/>
        <end position="223"/>
    </location>
</feature>
<name>Q8I747_SUBDO</name>
<feature type="disulfide bond" evidence="6">
    <location>
        <begin position="184"/>
        <end position="210"/>
    </location>
</feature>
<organism evidence="8">
    <name type="scientific">Suberites domuncula</name>
    <name type="common">Sponge</name>
    <dbReference type="NCBI Taxonomy" id="55567"/>
    <lineage>
        <taxon>Eukaryota</taxon>
        <taxon>Metazoa</taxon>
        <taxon>Porifera</taxon>
        <taxon>Demospongiae</taxon>
        <taxon>Heteroscleromorpha</taxon>
        <taxon>Suberitida</taxon>
        <taxon>Suberitidae</taxon>
        <taxon>Suberites</taxon>
    </lineage>
</organism>
<dbReference type="Gene3D" id="1.10.287.520">
    <property type="entry name" value="Helix hairpin bin"/>
    <property type="match status" value="1"/>
</dbReference>
<keyword evidence="3" id="KW-0217">Developmental protein</keyword>
<comment type="similarity">
    <text evidence="2">Belongs to the noggin family.</text>
</comment>
<comment type="subcellular location">
    <subcellularLocation>
        <location evidence="1">Secreted</location>
    </subcellularLocation>
</comment>
<protein>
    <submittedName>
        <fullName evidence="8">Noggin-l</fullName>
    </submittedName>
</protein>
<keyword evidence="6" id="KW-1015">Disulfide bond</keyword>
<evidence type="ECO:0000256" key="6">
    <source>
        <dbReference type="PIRSR" id="PIRSR008129-1"/>
    </source>
</evidence>